<comment type="caution">
    <text evidence="2">The sequence shown here is derived from an EMBL/GenBank/DDBJ whole genome shotgun (WGS) entry which is preliminary data.</text>
</comment>
<proteinExistence type="predicted"/>
<dbReference type="Proteomes" id="UP000659344">
    <property type="component" value="Unassembled WGS sequence"/>
</dbReference>
<evidence type="ECO:0000256" key="1">
    <source>
        <dbReference type="SAM" id="SignalP"/>
    </source>
</evidence>
<accession>A0ABQ1YJY6</accession>
<organism evidence="2 3">
    <name type="scientific">Paenibacillus segetis</name>
    <dbReference type="NCBI Taxonomy" id="1325360"/>
    <lineage>
        <taxon>Bacteria</taxon>
        <taxon>Bacillati</taxon>
        <taxon>Bacillota</taxon>
        <taxon>Bacilli</taxon>
        <taxon>Bacillales</taxon>
        <taxon>Paenibacillaceae</taxon>
        <taxon>Paenibacillus</taxon>
    </lineage>
</organism>
<evidence type="ECO:0008006" key="4">
    <source>
        <dbReference type="Google" id="ProtNLM"/>
    </source>
</evidence>
<reference evidence="3" key="1">
    <citation type="journal article" date="2019" name="Int. J. Syst. Evol. Microbiol.">
        <title>The Global Catalogue of Microorganisms (GCM) 10K type strain sequencing project: providing services to taxonomists for standard genome sequencing and annotation.</title>
        <authorList>
            <consortium name="The Broad Institute Genomics Platform"/>
            <consortium name="The Broad Institute Genome Sequencing Center for Infectious Disease"/>
            <person name="Wu L."/>
            <person name="Ma J."/>
        </authorList>
    </citation>
    <scope>NUCLEOTIDE SEQUENCE [LARGE SCALE GENOMIC DNA]</scope>
    <source>
        <strain evidence="3">CGMCC 1.12769</strain>
    </source>
</reference>
<evidence type="ECO:0000313" key="2">
    <source>
        <dbReference type="EMBL" id="GGH27401.1"/>
    </source>
</evidence>
<gene>
    <name evidence="2" type="ORF">GCM10008013_28830</name>
</gene>
<dbReference type="RefSeq" id="WP_188539879.1">
    <property type="nucleotide sequence ID" value="NZ_BMFT01000001.1"/>
</dbReference>
<name>A0ABQ1YJY6_9BACL</name>
<dbReference type="PROSITE" id="PS51257">
    <property type="entry name" value="PROKAR_LIPOPROTEIN"/>
    <property type="match status" value="1"/>
</dbReference>
<evidence type="ECO:0000313" key="3">
    <source>
        <dbReference type="Proteomes" id="UP000659344"/>
    </source>
</evidence>
<sequence>MKTKTILKISILCLLAIVFGCDDVTTDQKVNFQEDVDEISEIVINTELITPRAVGVSIFGELVIEPQSKESIHKLGAPRCYGLEDDYSISADYDVVFKNGNNDIKIQELSRLEIISHGDEILKLKKVKIGDTELFYFIPRYTDCHALTFYLYGIDQNEAYPITLFAENSNVIHFEMYPNEEPKIINDRFVFKGGYGAGMDTVSEYYFKFDQKKHLMILEKVLQVKP</sequence>
<feature type="chain" id="PRO_5047203021" description="Lipoprotein" evidence="1">
    <location>
        <begin position="21"/>
        <end position="226"/>
    </location>
</feature>
<keyword evidence="3" id="KW-1185">Reference proteome</keyword>
<protein>
    <recommendedName>
        <fullName evidence="4">Lipoprotein</fullName>
    </recommendedName>
</protein>
<feature type="signal peptide" evidence="1">
    <location>
        <begin position="1"/>
        <end position="20"/>
    </location>
</feature>
<dbReference type="EMBL" id="BMFT01000001">
    <property type="protein sequence ID" value="GGH27401.1"/>
    <property type="molecule type" value="Genomic_DNA"/>
</dbReference>
<keyword evidence="1" id="KW-0732">Signal</keyword>